<organism evidence="8">
    <name type="scientific">uncultured Sporomusa sp</name>
    <dbReference type="NCBI Taxonomy" id="307249"/>
    <lineage>
        <taxon>Bacteria</taxon>
        <taxon>Bacillati</taxon>
        <taxon>Bacillota</taxon>
        <taxon>Negativicutes</taxon>
        <taxon>Selenomonadales</taxon>
        <taxon>Sporomusaceae</taxon>
        <taxon>Sporomusa</taxon>
        <taxon>environmental samples</taxon>
    </lineage>
</organism>
<dbReference type="Gene3D" id="1.10.150.130">
    <property type="match status" value="1"/>
</dbReference>
<dbReference type="PANTHER" id="PTHR30349">
    <property type="entry name" value="PHAGE INTEGRASE-RELATED"/>
    <property type="match status" value="1"/>
</dbReference>
<dbReference type="Gene3D" id="1.10.443.10">
    <property type="entry name" value="Intergrase catalytic core"/>
    <property type="match status" value="1"/>
</dbReference>
<comment type="similarity">
    <text evidence="1">Belongs to the 'phage' integrase family.</text>
</comment>
<feature type="domain" description="Tyr recombinase" evidence="6">
    <location>
        <begin position="158"/>
        <end position="348"/>
    </location>
</feature>
<feature type="domain" description="Core-binding (CB)" evidence="7">
    <location>
        <begin position="20"/>
        <end position="110"/>
    </location>
</feature>
<dbReference type="InterPro" id="IPR011010">
    <property type="entry name" value="DNA_brk_join_enz"/>
</dbReference>
<dbReference type="PROSITE" id="PS51900">
    <property type="entry name" value="CB"/>
    <property type="match status" value="1"/>
</dbReference>
<dbReference type="Pfam" id="PF02899">
    <property type="entry name" value="Phage_int_SAM_1"/>
    <property type="match status" value="1"/>
</dbReference>
<keyword evidence="3 5" id="KW-0238">DNA-binding</keyword>
<proteinExistence type="inferred from homology"/>
<dbReference type="InterPro" id="IPR013762">
    <property type="entry name" value="Integrase-like_cat_sf"/>
</dbReference>
<evidence type="ECO:0000256" key="2">
    <source>
        <dbReference type="ARBA" id="ARBA00022908"/>
    </source>
</evidence>
<evidence type="ECO:0000256" key="3">
    <source>
        <dbReference type="ARBA" id="ARBA00023125"/>
    </source>
</evidence>
<evidence type="ECO:0000259" key="7">
    <source>
        <dbReference type="PROSITE" id="PS51900"/>
    </source>
</evidence>
<dbReference type="RefSeq" id="WP_288184992.1">
    <property type="nucleotide sequence ID" value="NZ_LT608335.1"/>
</dbReference>
<evidence type="ECO:0000256" key="1">
    <source>
        <dbReference type="ARBA" id="ARBA00008857"/>
    </source>
</evidence>
<evidence type="ECO:0000313" key="8">
    <source>
        <dbReference type="EMBL" id="SCM82301.1"/>
    </source>
</evidence>
<dbReference type="Pfam" id="PF00589">
    <property type="entry name" value="Phage_integrase"/>
    <property type="match status" value="1"/>
</dbReference>
<dbReference type="InterPro" id="IPR002104">
    <property type="entry name" value="Integrase_catalytic"/>
</dbReference>
<dbReference type="PANTHER" id="PTHR30349:SF41">
    <property type="entry name" value="INTEGRASE_RECOMBINASE PROTEIN MJ0367-RELATED"/>
    <property type="match status" value="1"/>
</dbReference>
<dbReference type="AlphaFoldDB" id="A0A212LXQ0"/>
<keyword evidence="2" id="KW-0229">DNA integration</keyword>
<dbReference type="PROSITE" id="PS51898">
    <property type="entry name" value="TYR_RECOMBINASE"/>
    <property type="match status" value="1"/>
</dbReference>
<dbReference type="InterPro" id="IPR044068">
    <property type="entry name" value="CB"/>
</dbReference>
<keyword evidence="4" id="KW-0233">DNA recombination</keyword>
<dbReference type="EMBL" id="FMJE01000005">
    <property type="protein sequence ID" value="SCM82301.1"/>
    <property type="molecule type" value="Genomic_DNA"/>
</dbReference>
<dbReference type="InterPro" id="IPR010998">
    <property type="entry name" value="Integrase_recombinase_N"/>
</dbReference>
<protein>
    <submittedName>
        <fullName evidence="8">Integrase family protein</fullName>
    </submittedName>
</protein>
<dbReference type="GO" id="GO:0006310">
    <property type="term" value="P:DNA recombination"/>
    <property type="evidence" value="ECO:0007669"/>
    <property type="project" value="UniProtKB-KW"/>
</dbReference>
<evidence type="ECO:0000256" key="5">
    <source>
        <dbReference type="PROSITE-ProRule" id="PRU01248"/>
    </source>
</evidence>
<accession>A0A212LXQ0</accession>
<gene>
    <name evidence="8" type="ORF">KL86SPO_50072</name>
</gene>
<dbReference type="InterPro" id="IPR004107">
    <property type="entry name" value="Integrase_SAM-like_N"/>
</dbReference>
<dbReference type="SUPFAM" id="SSF56349">
    <property type="entry name" value="DNA breaking-rejoining enzymes"/>
    <property type="match status" value="1"/>
</dbReference>
<evidence type="ECO:0000256" key="4">
    <source>
        <dbReference type="ARBA" id="ARBA00023172"/>
    </source>
</evidence>
<reference evidence="8" key="1">
    <citation type="submission" date="2016-08" db="EMBL/GenBank/DDBJ databases">
        <authorList>
            <person name="Seilhamer J.J."/>
        </authorList>
    </citation>
    <scope>NUCLEOTIDE SEQUENCE</scope>
    <source>
        <strain evidence="8">86</strain>
    </source>
</reference>
<dbReference type="GO" id="GO:0003677">
    <property type="term" value="F:DNA binding"/>
    <property type="evidence" value="ECO:0007669"/>
    <property type="project" value="UniProtKB-UniRule"/>
</dbReference>
<evidence type="ECO:0000259" key="6">
    <source>
        <dbReference type="PROSITE" id="PS51898"/>
    </source>
</evidence>
<name>A0A212LXQ0_9FIRM</name>
<sequence length="359" mass="41688">MRVEKACYETGFEKWLLVDEQFNPVEETLLFTNQLYAAGYSPNTIEAYLRDLKKYLEYLEMKDINFYTVRPLDISEFLQYVVQDQNGQERAANTVNRTIASIASCYNYHQKVLSTCPNPMVSAQILRPSSMNKGLLYHAMEGKGSVIKSYFRRKTKKRGLHRLSRDQVKLAFERFTNSRDKLILKILYHTGLRIGELLGLRIEDYDTPCNDGIGALHVIYRNENEAHQRQKTGNRIVHIPMELIYEIDEYVTCERPYVSGINNIFVSNKGPTKGKPLSRKAIQKLFKLCSKKSGVEFTSHTLRHTHFTELAEFGYDEAFIKERGGWAKIDSASIYLHPSTESQRSAFQRFWEISKKDYV</sequence>
<dbReference type="InterPro" id="IPR050090">
    <property type="entry name" value="Tyrosine_recombinase_XerCD"/>
</dbReference>
<dbReference type="GO" id="GO:0015074">
    <property type="term" value="P:DNA integration"/>
    <property type="evidence" value="ECO:0007669"/>
    <property type="project" value="UniProtKB-KW"/>
</dbReference>